<dbReference type="GO" id="GO:0003676">
    <property type="term" value="F:nucleic acid binding"/>
    <property type="evidence" value="ECO:0007669"/>
    <property type="project" value="InterPro"/>
</dbReference>
<dbReference type="PANTHER" id="PTHR45835">
    <property type="entry name" value="YALI0A06105P"/>
    <property type="match status" value="1"/>
</dbReference>
<dbReference type="InterPro" id="IPR041588">
    <property type="entry name" value="Integrase_H2C2"/>
</dbReference>
<dbReference type="FunFam" id="1.10.340.70:FF:000001">
    <property type="entry name" value="Retrovirus-related Pol polyprotein from transposon gypsy-like Protein"/>
    <property type="match status" value="1"/>
</dbReference>
<reference evidence="2 3" key="1">
    <citation type="submission" date="2020-06" db="EMBL/GenBank/DDBJ databases">
        <title>Transcriptomic and genomic resources for Thalictrum thalictroides and T. hernandezii: Facilitating candidate gene discovery in an emerging model plant lineage.</title>
        <authorList>
            <person name="Arias T."/>
            <person name="Riano-Pachon D.M."/>
            <person name="Di Stilio V.S."/>
        </authorList>
    </citation>
    <scope>NUCLEOTIDE SEQUENCE [LARGE SCALE GENOMIC DNA]</scope>
    <source>
        <strain evidence="3">cv. WT478/WT964</strain>
        <tissue evidence="2">Leaves</tissue>
    </source>
</reference>
<feature type="domain" description="Integrase zinc-binding" evidence="1">
    <location>
        <begin position="22"/>
        <end position="77"/>
    </location>
</feature>
<dbReference type="Gene3D" id="3.30.420.10">
    <property type="entry name" value="Ribonuclease H-like superfamily/Ribonuclease H"/>
    <property type="match status" value="1"/>
</dbReference>
<dbReference type="EMBL" id="JABWDY010000985">
    <property type="protein sequence ID" value="KAF5207771.1"/>
    <property type="molecule type" value="Genomic_DNA"/>
</dbReference>
<dbReference type="OrthoDB" id="1938712at2759"/>
<feature type="non-terminal residue" evidence="2">
    <location>
        <position position="1"/>
    </location>
</feature>
<dbReference type="AlphaFoldDB" id="A0A7J6XD91"/>
<name>A0A7J6XD91_THATH</name>
<comment type="caution">
    <text evidence="2">The sequence shown here is derived from an EMBL/GenBank/DDBJ whole genome shotgun (WGS) entry which is preliminary data.</text>
</comment>
<organism evidence="2 3">
    <name type="scientific">Thalictrum thalictroides</name>
    <name type="common">Rue-anemone</name>
    <name type="synonym">Anemone thalictroides</name>
    <dbReference type="NCBI Taxonomy" id="46969"/>
    <lineage>
        <taxon>Eukaryota</taxon>
        <taxon>Viridiplantae</taxon>
        <taxon>Streptophyta</taxon>
        <taxon>Embryophyta</taxon>
        <taxon>Tracheophyta</taxon>
        <taxon>Spermatophyta</taxon>
        <taxon>Magnoliopsida</taxon>
        <taxon>Ranunculales</taxon>
        <taxon>Ranunculaceae</taxon>
        <taxon>Thalictroideae</taxon>
        <taxon>Thalictrum</taxon>
    </lineage>
</organism>
<gene>
    <name evidence="2" type="ORF">FRX31_002642</name>
</gene>
<evidence type="ECO:0000313" key="3">
    <source>
        <dbReference type="Proteomes" id="UP000554482"/>
    </source>
</evidence>
<dbReference type="SUPFAM" id="SSF53098">
    <property type="entry name" value="Ribonuclease H-like"/>
    <property type="match status" value="1"/>
</dbReference>
<dbReference type="PANTHER" id="PTHR45835:SF99">
    <property type="entry name" value="CHROMO DOMAIN-CONTAINING PROTEIN-RELATED"/>
    <property type="match status" value="1"/>
</dbReference>
<accession>A0A7J6XD91</accession>
<keyword evidence="3" id="KW-1185">Reference proteome</keyword>
<sequence length="138" mass="16106">WSVGVDGGLRYRDRLCVPDKDGLRKNVMDEAHRSRFTIHPGGTKMYQDLKRTYWWEGMKRDVGEYVSKCLTCQRVKAEHQKPSGLLKPLPIPQWKWEHISMDFIDGLPRSKRGNESIWVVVDRLTKSAHFLPISANRN</sequence>
<dbReference type="Pfam" id="PF17921">
    <property type="entry name" value="Integrase_H2C2"/>
    <property type="match status" value="1"/>
</dbReference>
<dbReference type="Proteomes" id="UP000554482">
    <property type="component" value="Unassembled WGS sequence"/>
</dbReference>
<dbReference type="InterPro" id="IPR012337">
    <property type="entry name" value="RNaseH-like_sf"/>
</dbReference>
<feature type="non-terminal residue" evidence="2">
    <location>
        <position position="138"/>
    </location>
</feature>
<protein>
    <submittedName>
        <fullName evidence="2">Transposon tf2-9 polyprotein</fullName>
    </submittedName>
</protein>
<evidence type="ECO:0000313" key="2">
    <source>
        <dbReference type="EMBL" id="KAF5207771.1"/>
    </source>
</evidence>
<dbReference type="Gene3D" id="1.10.340.70">
    <property type="match status" value="1"/>
</dbReference>
<dbReference type="InterPro" id="IPR036397">
    <property type="entry name" value="RNaseH_sf"/>
</dbReference>
<evidence type="ECO:0000259" key="1">
    <source>
        <dbReference type="Pfam" id="PF17921"/>
    </source>
</evidence>
<proteinExistence type="predicted"/>